<dbReference type="AlphaFoldDB" id="A0A6M8BJC7"/>
<feature type="compositionally biased region" description="Low complexity" evidence="1">
    <location>
        <begin position="169"/>
        <end position="201"/>
    </location>
</feature>
<evidence type="ECO:0000313" key="3">
    <source>
        <dbReference type="Proteomes" id="UP000505210"/>
    </source>
</evidence>
<accession>A0A6M8BJC7</accession>
<feature type="region of interest" description="Disordered" evidence="1">
    <location>
        <begin position="134"/>
        <end position="201"/>
    </location>
</feature>
<name>A0A6M8BJC7_9CYAN</name>
<gene>
    <name evidence="2" type="ORF">HPC62_20495</name>
</gene>
<reference evidence="2 3" key="1">
    <citation type="submission" date="2020-05" db="EMBL/GenBank/DDBJ databases">
        <title>Complete genome sequence of of a novel Thermoleptolyngbya strain isolated from hot springs of Ganzi, Sichuan China.</title>
        <authorList>
            <person name="Tang J."/>
            <person name="Daroch M."/>
            <person name="Li L."/>
            <person name="Waleron K."/>
            <person name="Waleron M."/>
            <person name="Waleron M."/>
        </authorList>
    </citation>
    <scope>NUCLEOTIDE SEQUENCE [LARGE SCALE GENOMIC DNA]</scope>
    <source>
        <strain evidence="2 3">PKUAC-SCTA183</strain>
    </source>
</reference>
<protein>
    <recommendedName>
        <fullName evidence="4">Septum formation initiator family protein</fullName>
    </recommendedName>
</protein>
<keyword evidence="3" id="KW-1185">Reference proteome</keyword>
<feature type="compositionally biased region" description="Basic residues" evidence="1">
    <location>
        <begin position="20"/>
        <end position="34"/>
    </location>
</feature>
<proteinExistence type="predicted"/>
<evidence type="ECO:0000256" key="1">
    <source>
        <dbReference type="SAM" id="MobiDB-lite"/>
    </source>
</evidence>
<feature type="compositionally biased region" description="Low complexity" evidence="1">
    <location>
        <begin position="134"/>
        <end position="149"/>
    </location>
</feature>
<dbReference type="RefSeq" id="WP_172358286.1">
    <property type="nucleotide sequence ID" value="NZ_CP053661.1"/>
</dbReference>
<organism evidence="2 3">
    <name type="scientific">Thermoleptolyngbya sichuanensis A183</name>
    <dbReference type="NCBI Taxonomy" id="2737172"/>
    <lineage>
        <taxon>Bacteria</taxon>
        <taxon>Bacillati</taxon>
        <taxon>Cyanobacteriota</taxon>
        <taxon>Cyanophyceae</taxon>
        <taxon>Oculatellales</taxon>
        <taxon>Oculatellaceae</taxon>
        <taxon>Thermoleptolyngbya</taxon>
        <taxon>Thermoleptolyngbya sichuanensis</taxon>
    </lineage>
</organism>
<dbReference type="KEGG" id="theu:HPC62_20495"/>
<evidence type="ECO:0000313" key="2">
    <source>
        <dbReference type="EMBL" id="QKD84240.1"/>
    </source>
</evidence>
<dbReference type="EMBL" id="CP053661">
    <property type="protein sequence ID" value="QKD84240.1"/>
    <property type="molecule type" value="Genomic_DNA"/>
</dbReference>
<feature type="region of interest" description="Disordered" evidence="1">
    <location>
        <begin position="1"/>
        <end position="36"/>
    </location>
</feature>
<dbReference type="Proteomes" id="UP000505210">
    <property type="component" value="Chromosome"/>
</dbReference>
<sequence length="201" mass="21569">MNAIQPSRPPLYPIEPVRKQAPRPRRRLRQRRNPHQSVAVEASLRLAVNVVVGMVAIASIVRLLPQNISQQHKLNKLQSDVTVLEQRVDRLQETFARQFDAGQARSVMQEETGRIGIGQRPVVWVKPTPDAAIAPTPAAAPTSVANPANPVLPVTPPDTTPVPPPAPSQPDASPTNMVSNPAPAQAPVAVPSQASVAPLGW</sequence>
<feature type="compositionally biased region" description="Pro residues" evidence="1">
    <location>
        <begin position="153"/>
        <end position="168"/>
    </location>
</feature>
<evidence type="ECO:0008006" key="4">
    <source>
        <dbReference type="Google" id="ProtNLM"/>
    </source>
</evidence>